<proteinExistence type="predicted"/>
<dbReference type="Pfam" id="PF13640">
    <property type="entry name" value="2OG-FeII_Oxy_3"/>
    <property type="match status" value="1"/>
</dbReference>
<gene>
    <name evidence="1" type="ORF">PACLA_8A046980</name>
</gene>
<dbReference type="InterPro" id="IPR044862">
    <property type="entry name" value="Pro_4_hyd_alph_FE2OG_OXY"/>
</dbReference>
<sequence length="807" mass="89980">MEQLHKLLDSFKDSTGDFACSGFLPELCLPGLVIENVGHISLPVQDEQVQKIIEVAKKAPFGLGAKTLVDETVRKTWQLDPNQITIKNEHFLAGVENVVSAVKKHLGCDKKAVQANLYKVLLYEKGGHFKAHRDTEKENRMFATMVIQLPSKFEGGKITVRHAGNEKVMVMDGDRSAYCSKYAAHYSDCEHEVSEITSGYRLALVYSLCWTARGNPPSAGTGAAIVRDIAKVLPQICTGDRNLFSWFLSHKYSESGLSGSGIDALKGADAAVARALQQANELLPEDQQFEFHIAEVKRELQQFGDFWDEDSWEGGFQPNGDEEEEIDIENWFGFDGTPSNPIVAGKDLDIESDVVNFQRPRSMSAKHAIQQLWGEADGEDNSGPTGNEGATQTYWYNSYAIFAWQKDNEVNLRCKVNGYHSAVVWVSEKLKNLQKQDPNSPVYKDAMSDLKMVIDYAISKNISVSETAVFAMLHTFCNIRSEAVVLANRFITDVMGKTSSPQCLGDIYIIPALVDVTIHLGWPSLSESLKKLFDLSPVSQHGIWANFFKSLFKTNVKNVLQKDACFNAMVTRLAEKVEVDAQNNHLEAPDTKNRVEEIASLLFVIGDVDSVAKFTNAIQAYCQQSPKSSLLQNLIQYLGKDNLSGNQFWNQLLNLRIAQLEDVEKVGVPPFTWNQDDAILADHPQIQTFLRGPNKTIKYHAFTSIAQARKFANTYFGFVSSWGWLGRNTPSHSYTARATAAGAGRNAHVVIEKTTEWYDKKIAPAKQKLEELKKLRSMVNRASSSSTETQPLEPQAKKRAVDVLCVD</sequence>
<name>A0A7D9HGH3_PARCT</name>
<evidence type="ECO:0000313" key="1">
    <source>
        <dbReference type="EMBL" id="CAB3983191.1"/>
    </source>
</evidence>
<evidence type="ECO:0000313" key="2">
    <source>
        <dbReference type="Proteomes" id="UP001152795"/>
    </source>
</evidence>
<accession>A0A7D9HGH3</accession>
<dbReference type="PANTHER" id="PTHR33099">
    <property type="entry name" value="FE2OG DIOXYGENASE DOMAIN-CONTAINING PROTEIN"/>
    <property type="match status" value="1"/>
</dbReference>
<dbReference type="PROSITE" id="PS51471">
    <property type="entry name" value="FE2OG_OXY"/>
    <property type="match status" value="1"/>
</dbReference>
<keyword evidence="2" id="KW-1185">Reference proteome</keyword>
<organism evidence="1 2">
    <name type="scientific">Paramuricea clavata</name>
    <name type="common">Red gorgonian</name>
    <name type="synonym">Violescent sea-whip</name>
    <dbReference type="NCBI Taxonomy" id="317549"/>
    <lineage>
        <taxon>Eukaryota</taxon>
        <taxon>Metazoa</taxon>
        <taxon>Cnidaria</taxon>
        <taxon>Anthozoa</taxon>
        <taxon>Octocorallia</taxon>
        <taxon>Malacalcyonacea</taxon>
        <taxon>Plexauridae</taxon>
        <taxon>Paramuricea</taxon>
    </lineage>
</organism>
<dbReference type="Proteomes" id="UP001152795">
    <property type="component" value="Unassembled WGS sequence"/>
</dbReference>
<dbReference type="InterPro" id="IPR005123">
    <property type="entry name" value="Oxoglu/Fe-dep_dioxygenase_dom"/>
</dbReference>
<dbReference type="OrthoDB" id="5986521at2759"/>
<dbReference type="AlphaFoldDB" id="A0A7D9HGH3"/>
<comment type="caution">
    <text evidence="1">The sequence shown here is derived from an EMBL/GenBank/DDBJ whole genome shotgun (WGS) entry which is preliminary data.</text>
</comment>
<dbReference type="Gene3D" id="2.60.120.620">
    <property type="entry name" value="q2cbj1_9rhob like domain"/>
    <property type="match status" value="1"/>
</dbReference>
<dbReference type="EMBL" id="CACRXK020000587">
    <property type="protein sequence ID" value="CAB3983191.1"/>
    <property type="molecule type" value="Genomic_DNA"/>
</dbReference>
<protein>
    <submittedName>
        <fullName evidence="1">Uncharacterized protein</fullName>
    </submittedName>
</protein>
<reference evidence="1" key="1">
    <citation type="submission" date="2020-04" db="EMBL/GenBank/DDBJ databases">
        <authorList>
            <person name="Alioto T."/>
            <person name="Alioto T."/>
            <person name="Gomez Garrido J."/>
        </authorList>
    </citation>
    <scope>NUCLEOTIDE SEQUENCE</scope>
    <source>
        <strain evidence="1">A484AB</strain>
    </source>
</reference>
<dbReference type="PANTHER" id="PTHR33099:SF7">
    <property type="entry name" value="MYND-TYPE DOMAIN-CONTAINING PROTEIN"/>
    <property type="match status" value="1"/>
</dbReference>